<evidence type="ECO:0000313" key="2">
    <source>
        <dbReference type="Proteomes" id="UP000184020"/>
    </source>
</evidence>
<proteinExistence type="predicted"/>
<dbReference type="AlphaFoldDB" id="A0A1M5GQE4"/>
<organism evidence="1 2">
    <name type="scientific">Flavobacterium micromati</name>
    <dbReference type="NCBI Taxonomy" id="229205"/>
    <lineage>
        <taxon>Bacteria</taxon>
        <taxon>Pseudomonadati</taxon>
        <taxon>Bacteroidota</taxon>
        <taxon>Flavobacteriia</taxon>
        <taxon>Flavobacteriales</taxon>
        <taxon>Flavobacteriaceae</taxon>
        <taxon>Flavobacterium</taxon>
    </lineage>
</organism>
<gene>
    <name evidence="1" type="ORF">SAMN05444372_102109</name>
</gene>
<protein>
    <submittedName>
        <fullName evidence="1">Uncharacterized protein</fullName>
    </submittedName>
</protein>
<accession>A0A1M5GQE4</accession>
<dbReference type="STRING" id="229205.SAMN05444372_102109"/>
<dbReference type="RefSeq" id="WP_073016940.1">
    <property type="nucleotide sequence ID" value="NZ_FQWF01000002.1"/>
</dbReference>
<evidence type="ECO:0000313" key="1">
    <source>
        <dbReference type="EMBL" id="SHG06030.1"/>
    </source>
</evidence>
<sequence length="120" mass="14159">MANKYIVIIENKKNNNPYRKADNDFLDDVAQDYFDNFYTISNNLKNSYQNNIIQLAINSFIISSNLELDILLAEIQKNTESYSSYNANEFQIYVTKISHFKHSTTREKEVELQYILQKSQ</sequence>
<name>A0A1M5GQE4_9FLAO</name>
<keyword evidence="2" id="KW-1185">Reference proteome</keyword>
<dbReference type="EMBL" id="FQWF01000002">
    <property type="protein sequence ID" value="SHG06030.1"/>
    <property type="molecule type" value="Genomic_DNA"/>
</dbReference>
<reference evidence="2" key="1">
    <citation type="submission" date="2016-11" db="EMBL/GenBank/DDBJ databases">
        <authorList>
            <person name="Varghese N."/>
            <person name="Submissions S."/>
        </authorList>
    </citation>
    <scope>NUCLEOTIDE SEQUENCE [LARGE SCALE GENOMIC DNA]</scope>
    <source>
        <strain evidence="2">DSM 17659</strain>
    </source>
</reference>
<dbReference type="Proteomes" id="UP000184020">
    <property type="component" value="Unassembled WGS sequence"/>
</dbReference>